<feature type="domain" description="Methyltransferase type 12" evidence="1">
    <location>
        <begin position="46"/>
        <end position="149"/>
    </location>
</feature>
<evidence type="ECO:0000259" key="1">
    <source>
        <dbReference type="Pfam" id="PF08242"/>
    </source>
</evidence>
<organism evidence="2">
    <name type="scientific">marine metagenome</name>
    <dbReference type="NCBI Taxonomy" id="408172"/>
    <lineage>
        <taxon>unclassified sequences</taxon>
        <taxon>metagenomes</taxon>
        <taxon>ecological metagenomes</taxon>
    </lineage>
</organism>
<dbReference type="AlphaFoldDB" id="A0A382YCZ4"/>
<dbReference type="InterPro" id="IPR013217">
    <property type="entry name" value="Methyltransf_12"/>
</dbReference>
<protein>
    <recommendedName>
        <fullName evidence="1">Methyltransferase type 12 domain-containing protein</fullName>
    </recommendedName>
</protein>
<dbReference type="EMBL" id="UINC01174570">
    <property type="protein sequence ID" value="SVD80761.1"/>
    <property type="molecule type" value="Genomic_DNA"/>
</dbReference>
<dbReference type="CDD" id="cd02440">
    <property type="entry name" value="AdoMet_MTases"/>
    <property type="match status" value="1"/>
</dbReference>
<dbReference type="SUPFAM" id="SSF53335">
    <property type="entry name" value="S-adenosyl-L-methionine-dependent methyltransferases"/>
    <property type="match status" value="1"/>
</dbReference>
<dbReference type="Pfam" id="PF08242">
    <property type="entry name" value="Methyltransf_12"/>
    <property type="match status" value="1"/>
</dbReference>
<dbReference type="InterPro" id="IPR029063">
    <property type="entry name" value="SAM-dependent_MTases_sf"/>
</dbReference>
<dbReference type="Gene3D" id="3.40.50.150">
    <property type="entry name" value="Vaccinia Virus protein VP39"/>
    <property type="match status" value="1"/>
</dbReference>
<accession>A0A382YCZ4</accession>
<dbReference type="PANTHER" id="PTHR43861:SF2">
    <property type="entry name" value="CARBOXY-S-ADENOSYL-L-METHIONINE SYNTHASE"/>
    <property type="match status" value="1"/>
</dbReference>
<sequence>MADFTFAHREEGFDEHINRSVRGYSDLLQDIISLSRYFIEDETTVLDIGCSTGKVTEAMLRHNSDHCKNAKWVGVEIADGFKKDLAKRQSALKKEGHDVEFKHPVDIKKYRDWNGTSLVTSIFTLQFMSKKDRMEVLRNIYTGLNEGGAFIFAEKTICKSALVQDMLTFNYYDYKRSVGKFTTEDIMDKERTLRHMMKPNTWEQVEHMVSYAGFSTVQPFWRNHAFVGAIAIKDYGRQ</sequence>
<reference evidence="2" key="1">
    <citation type="submission" date="2018-05" db="EMBL/GenBank/DDBJ databases">
        <authorList>
            <person name="Lanie J.A."/>
            <person name="Ng W.-L."/>
            <person name="Kazmierczak K.M."/>
            <person name="Andrzejewski T.M."/>
            <person name="Davidsen T.M."/>
            <person name="Wayne K.J."/>
            <person name="Tettelin H."/>
            <person name="Glass J.I."/>
            <person name="Rusch D."/>
            <person name="Podicherti R."/>
            <person name="Tsui H.-C.T."/>
            <person name="Winkler M.E."/>
        </authorList>
    </citation>
    <scope>NUCLEOTIDE SEQUENCE</scope>
</reference>
<proteinExistence type="predicted"/>
<dbReference type="PANTHER" id="PTHR43861">
    <property type="entry name" value="TRANS-ACONITATE 2-METHYLTRANSFERASE-RELATED"/>
    <property type="match status" value="1"/>
</dbReference>
<feature type="non-terminal residue" evidence="2">
    <location>
        <position position="238"/>
    </location>
</feature>
<name>A0A382YCZ4_9ZZZZ</name>
<evidence type="ECO:0000313" key="2">
    <source>
        <dbReference type="EMBL" id="SVD80761.1"/>
    </source>
</evidence>
<gene>
    <name evidence="2" type="ORF">METZ01_LOCUS433615</name>
</gene>